<evidence type="ECO:0000313" key="4">
    <source>
        <dbReference type="EMBL" id="CCI42646.1"/>
    </source>
</evidence>
<keyword evidence="1" id="KW-0677">Repeat</keyword>
<sequence>MQADRQGSDQIFACLWSRFKHWRRQLIECDTETSNFEAESIFSLKSMLSAKEWIYNQSGIEYDFQYTMYHYAAMSSVIDRKKLKELLCDRSYCQKHRSSAISTVCVLHRDVGGRLALHHAVIHRQFKLIEYLLRRKDARIQLHMQDAQGATPFHHIFTCMTRIGRKIGSIESQAVWKQYSLTADTMLALVCDNWVSLFQVQDNEGRNIAMLDWKTRGGVWDCFRSGNVSRLKLLVQTYGERVLGKGCRIQLKYLQRTGLHEACERNQSSILVYLLEKVSDQRRFIDQRDTSGCTALHYAAMRGSLSACLLILGDQSDSDHDCSLILVQDHAGRTALHWSLLRSCHIEVAKVLAERCPEAVQIVDHDGLTLLHLAIHHGQVELVKILISFGANVNAVMSFHTNTFIVSEVSSKPSIKSWKSLDKEKKPDQYIKQSLSPLTFTIRCGFKLCLKGYSASLLAITEVLLWAGALPNGSSFEKIQFTPLSEVFRCLTRFLVQGEAEQAIGDTCIMILRLLLSHGAKRYAADNMEQLILTLSMQRTNEKREAFSWSEQKKLSNGNLRNLNIQTRDDILPQLLVYIDPVSHSIYHGMLWQSFMLQSFQVLIIVQEIRQNQSLAIDTRARIEMPSQSRHSCLWDVLYSQAVASWDEERRCFKISKLYRHRLSQLEVPHLLFLQKQYQAQQQRKDAGVLPSTATTLQQLFLFCKRKWLTCLSIRKLEASHDRRKLVQVLLGLRQLLAYENSAQAENIRWSCCERTQLAVILISFDTACWLSTSNSIGILDILWELVVERLRKLKTENLLVLDRVLSNCPNVIGTAESELYARRWLCRLQACVEASECGENERTWMLSAQSILYACAWNFSRPFIEQTIILFLQVTHDAANSSHESSVLDVITGDCTLNGHNAIGWVGLHYRWDLLSLMLGYARGSISIRCCSRLLGVMARLSSCHEINARMATSFDWVAHLDDAGALYMNDHVPTLLKSSEECLRAACTSIIQQDSLILFDYLFDKVWLRNIAHFRAYADGYCVDAHAISFVGHLIQCNANRVLGRCIELAQDVSDEPYSQWFTEALLNCDSKENCFTISQQFGFWKLKRQLIEYFNSVVSEKSTLSSNILDLSKEQCSLPSSLPGFFHLLMSLHASCRRNSTILQPTDKKERRESRQVHLESLQGSLQIVSALDLDTHLEAFQLQGWLHIDRIEVSCLARLIQTAIRNGSVKVLNWLVQHTEHTDLALAKFTPGDAQLLWTAVLQHDSLLYAEMTEKLLCYGLPLGRIHGDGSDITILHRVATYSNRSHFQRIVKLLKMRKHLDWNVLDAMGNTPIVYAMASGWLYNACVLCAVESVRLEAEYEGQSAVYYSCHLLPNCVWRYIFQQLLMDKRHHAYLQCEVEDCGCKGFEVASSSATEQAQCGACEHAQSHHTILPFPPWYLDQCDSYRCPFTTYQRITAPLERDHVRLSDENLLQIAAHRFGDIFAEFKLTLPKRSSKEGSETHCCIAPFENGTPNAKAVKRHGEKHRSHRSIMSKVRRWSGKIFLQGNLTKEAGWSVPIEDESKIHSRMPTIHHVHQ</sequence>
<keyword evidence="5" id="KW-1185">Reference proteome</keyword>
<dbReference type="STRING" id="65357.A0A024G6Z0"/>
<protein>
    <submittedName>
        <fullName evidence="4">Uncharacterized protein</fullName>
    </submittedName>
</protein>
<dbReference type="Gene3D" id="1.25.40.20">
    <property type="entry name" value="Ankyrin repeat-containing domain"/>
    <property type="match status" value="3"/>
</dbReference>
<dbReference type="PANTHER" id="PTHR24198:SF165">
    <property type="entry name" value="ANKYRIN REPEAT-CONTAINING PROTEIN-RELATED"/>
    <property type="match status" value="1"/>
</dbReference>
<dbReference type="InParanoid" id="A0A024G6Z0"/>
<dbReference type="Proteomes" id="UP000053237">
    <property type="component" value="Unassembled WGS sequence"/>
</dbReference>
<comment type="caution">
    <text evidence="4">The sequence shown here is derived from an EMBL/GenBank/DDBJ whole genome shotgun (WGS) entry which is preliminary data.</text>
</comment>
<accession>A0A024G6Z0</accession>
<dbReference type="PROSITE" id="PS50088">
    <property type="entry name" value="ANK_REPEAT"/>
    <property type="match status" value="1"/>
</dbReference>
<evidence type="ECO:0000256" key="3">
    <source>
        <dbReference type="PROSITE-ProRule" id="PRU00023"/>
    </source>
</evidence>
<feature type="repeat" description="ANK" evidence="3">
    <location>
        <begin position="366"/>
        <end position="398"/>
    </location>
</feature>
<organism evidence="4 5">
    <name type="scientific">Albugo candida</name>
    <dbReference type="NCBI Taxonomy" id="65357"/>
    <lineage>
        <taxon>Eukaryota</taxon>
        <taxon>Sar</taxon>
        <taxon>Stramenopiles</taxon>
        <taxon>Oomycota</taxon>
        <taxon>Peronosporomycetes</taxon>
        <taxon>Albuginales</taxon>
        <taxon>Albuginaceae</taxon>
        <taxon>Albugo</taxon>
    </lineage>
</organism>
<evidence type="ECO:0000256" key="2">
    <source>
        <dbReference type="ARBA" id="ARBA00023043"/>
    </source>
</evidence>
<dbReference type="SMART" id="SM00248">
    <property type="entry name" value="ANK"/>
    <property type="match status" value="5"/>
</dbReference>
<gene>
    <name evidence="4" type="ORF">BN9_034300</name>
</gene>
<evidence type="ECO:0000256" key="1">
    <source>
        <dbReference type="ARBA" id="ARBA00022737"/>
    </source>
</evidence>
<dbReference type="PROSITE" id="PS50297">
    <property type="entry name" value="ANK_REP_REGION"/>
    <property type="match status" value="1"/>
</dbReference>
<proteinExistence type="predicted"/>
<dbReference type="PRINTS" id="PR01415">
    <property type="entry name" value="ANKYRIN"/>
</dbReference>
<dbReference type="Pfam" id="PF12796">
    <property type="entry name" value="Ank_2"/>
    <property type="match status" value="2"/>
</dbReference>
<dbReference type="SUPFAM" id="SSF48403">
    <property type="entry name" value="Ankyrin repeat"/>
    <property type="match status" value="3"/>
</dbReference>
<reference evidence="4 5" key="1">
    <citation type="submission" date="2012-05" db="EMBL/GenBank/DDBJ databases">
        <title>Recombination and specialization in a pathogen metapopulation.</title>
        <authorList>
            <person name="Gardiner A."/>
            <person name="Kemen E."/>
            <person name="Schultz-Larsen T."/>
            <person name="MacLean D."/>
            <person name="Van Oosterhout C."/>
            <person name="Jones J.D.G."/>
        </authorList>
    </citation>
    <scope>NUCLEOTIDE SEQUENCE [LARGE SCALE GENOMIC DNA]</scope>
    <source>
        <strain evidence="4 5">Ac Nc2</strain>
    </source>
</reference>
<dbReference type="OrthoDB" id="79255at2759"/>
<evidence type="ECO:0000313" key="5">
    <source>
        <dbReference type="Proteomes" id="UP000053237"/>
    </source>
</evidence>
<keyword evidence="2 3" id="KW-0040">ANK repeat</keyword>
<name>A0A024G6Z0_9STRA</name>
<dbReference type="PANTHER" id="PTHR24198">
    <property type="entry name" value="ANKYRIN REPEAT AND PROTEIN KINASE DOMAIN-CONTAINING PROTEIN"/>
    <property type="match status" value="1"/>
</dbReference>
<dbReference type="InterPro" id="IPR002110">
    <property type="entry name" value="Ankyrin_rpt"/>
</dbReference>
<dbReference type="InterPro" id="IPR036770">
    <property type="entry name" value="Ankyrin_rpt-contain_sf"/>
</dbReference>
<dbReference type="EMBL" id="CAIX01000037">
    <property type="protein sequence ID" value="CCI42646.1"/>
    <property type="molecule type" value="Genomic_DNA"/>
</dbReference>